<accession>A0A8S1MX14</accession>
<keyword evidence="3 7" id="KW-0812">Transmembrane</keyword>
<dbReference type="PANTHER" id="PTHR12906:SF0">
    <property type="entry name" value="GEL COMPLEX SUBUNIT OPTI"/>
    <property type="match status" value="1"/>
</dbReference>
<comment type="caution">
    <text evidence="8">The sequence shown here is derived from an EMBL/GenBank/DDBJ whole genome shotgun (WGS) entry which is preliminary data.</text>
</comment>
<feature type="transmembrane region" description="Helical" evidence="7">
    <location>
        <begin position="57"/>
        <end position="76"/>
    </location>
</feature>
<dbReference type="GO" id="GO:0005789">
    <property type="term" value="C:endoplasmic reticulum membrane"/>
    <property type="evidence" value="ECO:0007669"/>
    <property type="project" value="UniProtKB-SubCell"/>
</dbReference>
<dbReference type="InterPro" id="IPR010742">
    <property type="entry name" value="RCAF1"/>
</dbReference>
<keyword evidence="4" id="KW-0256">Endoplasmic reticulum</keyword>
<evidence type="ECO:0000256" key="7">
    <source>
        <dbReference type="SAM" id="Phobius"/>
    </source>
</evidence>
<comment type="similarity">
    <text evidence="2">Belongs to the EMC6 family.</text>
</comment>
<dbReference type="EMBL" id="CAJJDM010000071">
    <property type="protein sequence ID" value="CAD8082571.1"/>
    <property type="molecule type" value="Genomic_DNA"/>
</dbReference>
<gene>
    <name evidence="8" type="ORF">PPRIM_AZ9-3.1.T0680022</name>
</gene>
<evidence type="ECO:0000256" key="6">
    <source>
        <dbReference type="ARBA" id="ARBA00023136"/>
    </source>
</evidence>
<protein>
    <recommendedName>
        <fullName evidence="10">Rab5-interacting protein</fullName>
    </recommendedName>
</protein>
<comment type="subcellular location">
    <subcellularLocation>
        <location evidence="1">Endoplasmic reticulum membrane</location>
        <topology evidence="1">Multi-pass membrane protein</topology>
    </subcellularLocation>
</comment>
<dbReference type="GO" id="GO:0097250">
    <property type="term" value="P:mitochondrial respirasome assembly"/>
    <property type="evidence" value="ECO:0007669"/>
    <property type="project" value="InterPro"/>
</dbReference>
<evidence type="ECO:0008006" key="10">
    <source>
        <dbReference type="Google" id="ProtNLM"/>
    </source>
</evidence>
<evidence type="ECO:0000256" key="5">
    <source>
        <dbReference type="ARBA" id="ARBA00022989"/>
    </source>
</evidence>
<dbReference type="Proteomes" id="UP000688137">
    <property type="component" value="Unassembled WGS sequence"/>
</dbReference>
<dbReference type="InterPro" id="IPR029008">
    <property type="entry name" value="EMC6-like"/>
</dbReference>
<keyword evidence="6 7" id="KW-0472">Membrane</keyword>
<feature type="transmembrane region" description="Helical" evidence="7">
    <location>
        <begin position="33"/>
        <end position="51"/>
    </location>
</feature>
<evidence type="ECO:0000256" key="4">
    <source>
        <dbReference type="ARBA" id="ARBA00022824"/>
    </source>
</evidence>
<evidence type="ECO:0000313" key="9">
    <source>
        <dbReference type="Proteomes" id="UP000688137"/>
    </source>
</evidence>
<evidence type="ECO:0000256" key="1">
    <source>
        <dbReference type="ARBA" id="ARBA00004477"/>
    </source>
</evidence>
<dbReference type="OMA" id="LMISFMN"/>
<name>A0A8S1MX14_PARPR</name>
<dbReference type="PANTHER" id="PTHR12906">
    <property type="entry name" value="PROTEIN C20ORF24 RAB5-INTERACTING PROTEIN"/>
    <property type="match status" value="1"/>
</dbReference>
<organism evidence="8 9">
    <name type="scientific">Paramecium primaurelia</name>
    <dbReference type="NCBI Taxonomy" id="5886"/>
    <lineage>
        <taxon>Eukaryota</taxon>
        <taxon>Sar</taxon>
        <taxon>Alveolata</taxon>
        <taxon>Ciliophora</taxon>
        <taxon>Intramacronucleata</taxon>
        <taxon>Oligohymenophorea</taxon>
        <taxon>Peniculida</taxon>
        <taxon>Parameciidae</taxon>
        <taxon>Paramecium</taxon>
    </lineage>
</organism>
<dbReference type="GO" id="GO:0005739">
    <property type="term" value="C:mitochondrion"/>
    <property type="evidence" value="ECO:0007669"/>
    <property type="project" value="GOC"/>
</dbReference>
<dbReference type="AlphaFoldDB" id="A0A8S1MX14"/>
<evidence type="ECO:0000256" key="3">
    <source>
        <dbReference type="ARBA" id="ARBA00022692"/>
    </source>
</evidence>
<dbReference type="Pfam" id="PF07019">
    <property type="entry name" value="EMC6"/>
    <property type="match status" value="1"/>
</dbReference>
<reference evidence="8" key="1">
    <citation type="submission" date="2021-01" db="EMBL/GenBank/DDBJ databases">
        <authorList>
            <consortium name="Genoscope - CEA"/>
            <person name="William W."/>
        </authorList>
    </citation>
    <scope>NUCLEOTIDE SEQUENCE</scope>
</reference>
<evidence type="ECO:0000256" key="2">
    <source>
        <dbReference type="ARBA" id="ARBA00009436"/>
    </source>
</evidence>
<keyword evidence="9" id="KW-1185">Reference proteome</keyword>
<evidence type="ECO:0000313" key="8">
    <source>
        <dbReference type="EMBL" id="CAD8082571.1"/>
    </source>
</evidence>
<proteinExistence type="inferred from homology"/>
<keyword evidence="5 7" id="KW-1133">Transmembrane helix</keyword>
<sequence length="114" mass="12901">MPQKKEGFQSIGEFLRFSLSTDDQATPDQIKTALFFVRQIVSVLLGLTAGFLHLQGILTILGFLFLSMGFSYYYVFTYKQIDEDKIENTEIYTEGLGASIGEFLLCWTLIHTVA</sequence>